<dbReference type="Pfam" id="PF00733">
    <property type="entry name" value="Asn_synthase"/>
    <property type="match status" value="1"/>
</dbReference>
<dbReference type="GO" id="GO:0005829">
    <property type="term" value="C:cytosol"/>
    <property type="evidence" value="ECO:0007669"/>
    <property type="project" value="TreeGrafter"/>
</dbReference>
<evidence type="ECO:0000256" key="7">
    <source>
        <dbReference type="ARBA" id="ARBA00022962"/>
    </source>
</evidence>
<feature type="active site" description="For GATase activity" evidence="9">
    <location>
        <position position="2"/>
    </location>
</feature>
<feature type="binding site" evidence="10">
    <location>
        <position position="266"/>
    </location>
    <ligand>
        <name>ATP</name>
        <dbReference type="ChEBI" id="CHEBI:30616"/>
    </ligand>
</feature>
<dbReference type="AlphaFoldDB" id="A0A7T5EI10"/>
<proteinExistence type="inferred from homology"/>
<evidence type="ECO:0000313" key="14">
    <source>
        <dbReference type="EMBL" id="QUO40072.1"/>
    </source>
</evidence>
<dbReference type="InterPro" id="IPR001962">
    <property type="entry name" value="Asn_synthase"/>
</dbReference>
<dbReference type="PIRSF" id="PIRSF001589">
    <property type="entry name" value="Asn_synthetase_glu-h"/>
    <property type="match status" value="1"/>
</dbReference>
<evidence type="ECO:0000256" key="5">
    <source>
        <dbReference type="ARBA" id="ARBA00022840"/>
    </source>
</evidence>
<dbReference type="InterPro" id="IPR029055">
    <property type="entry name" value="Ntn_hydrolases_N"/>
</dbReference>
<dbReference type="NCBIfam" id="TIGR01536">
    <property type="entry name" value="asn_synth_AEB"/>
    <property type="match status" value="1"/>
</dbReference>
<evidence type="ECO:0000256" key="9">
    <source>
        <dbReference type="PIRSR" id="PIRSR001589-1"/>
    </source>
</evidence>
<feature type="binding site" evidence="10">
    <location>
        <begin position="380"/>
        <end position="381"/>
    </location>
    <ligand>
        <name>ATP</name>
        <dbReference type="ChEBI" id="CHEBI:30616"/>
    </ligand>
</feature>
<evidence type="ECO:0000256" key="2">
    <source>
        <dbReference type="ARBA" id="ARBA00005752"/>
    </source>
</evidence>
<evidence type="ECO:0000256" key="1">
    <source>
        <dbReference type="ARBA" id="ARBA00005187"/>
    </source>
</evidence>
<feature type="site" description="Important for beta-aspartyl-AMP intermediate formation" evidence="11">
    <location>
        <position position="382"/>
    </location>
</feature>
<name>A0A7T5EI10_9BACL</name>
<organism evidence="13 15">
    <name type="scientific">Brevibacillus composti</name>
    <dbReference type="NCBI Taxonomy" id="2796470"/>
    <lineage>
        <taxon>Bacteria</taxon>
        <taxon>Bacillati</taxon>
        <taxon>Bacillota</taxon>
        <taxon>Bacilli</taxon>
        <taxon>Bacillales</taxon>
        <taxon>Paenibacillaceae</taxon>
        <taxon>Brevibacillus</taxon>
    </lineage>
</organism>
<keyword evidence="7 9" id="KW-0315">Glutamine amidotransferase</keyword>
<keyword evidence="4 10" id="KW-0547">Nucleotide-binding</keyword>
<comment type="pathway">
    <text evidence="1">Amino-acid biosynthesis; L-asparagine biosynthesis; L-asparagine from L-aspartate (L-Gln route): step 1/1.</text>
</comment>
<feature type="binding site" evidence="10">
    <location>
        <position position="297"/>
    </location>
    <ligand>
        <name>ATP</name>
        <dbReference type="ChEBI" id="CHEBI:30616"/>
    </ligand>
</feature>
<dbReference type="CDD" id="cd01991">
    <property type="entry name" value="Asn_synthase_B_C"/>
    <property type="match status" value="1"/>
</dbReference>
<dbReference type="SUPFAM" id="SSF56235">
    <property type="entry name" value="N-terminal nucleophile aminohydrolases (Ntn hydrolases)"/>
    <property type="match status" value="1"/>
</dbReference>
<dbReference type="Pfam" id="PF13537">
    <property type="entry name" value="GATase_7"/>
    <property type="match status" value="1"/>
</dbReference>
<evidence type="ECO:0000256" key="10">
    <source>
        <dbReference type="PIRSR" id="PIRSR001589-2"/>
    </source>
</evidence>
<dbReference type="SUPFAM" id="SSF52402">
    <property type="entry name" value="Adenine nucleotide alpha hydrolases-like"/>
    <property type="match status" value="1"/>
</dbReference>
<dbReference type="EMBL" id="CP073708">
    <property type="protein sequence ID" value="QUO40072.1"/>
    <property type="molecule type" value="Genomic_DNA"/>
</dbReference>
<dbReference type="GO" id="GO:0004066">
    <property type="term" value="F:asparagine synthase (glutamine-hydrolyzing) activity"/>
    <property type="evidence" value="ECO:0007669"/>
    <property type="project" value="UniProtKB-EC"/>
</dbReference>
<comment type="catalytic activity">
    <reaction evidence="8">
        <text>L-aspartate + L-glutamine + ATP + H2O = L-asparagine + L-glutamate + AMP + diphosphate + H(+)</text>
        <dbReference type="Rhea" id="RHEA:12228"/>
        <dbReference type="ChEBI" id="CHEBI:15377"/>
        <dbReference type="ChEBI" id="CHEBI:15378"/>
        <dbReference type="ChEBI" id="CHEBI:29985"/>
        <dbReference type="ChEBI" id="CHEBI:29991"/>
        <dbReference type="ChEBI" id="CHEBI:30616"/>
        <dbReference type="ChEBI" id="CHEBI:33019"/>
        <dbReference type="ChEBI" id="CHEBI:58048"/>
        <dbReference type="ChEBI" id="CHEBI:58359"/>
        <dbReference type="ChEBI" id="CHEBI:456215"/>
        <dbReference type="EC" id="6.3.5.4"/>
    </reaction>
</comment>
<evidence type="ECO:0000313" key="15">
    <source>
        <dbReference type="Proteomes" id="UP000595847"/>
    </source>
</evidence>
<dbReference type="Proteomes" id="UP000595847">
    <property type="component" value="Chromosome"/>
</dbReference>
<dbReference type="InterPro" id="IPR014729">
    <property type="entry name" value="Rossmann-like_a/b/a_fold"/>
</dbReference>
<dbReference type="RefSeq" id="WP_198826626.1">
    <property type="nucleotide sequence ID" value="NZ_CP066308.1"/>
</dbReference>
<evidence type="ECO:0000256" key="3">
    <source>
        <dbReference type="ARBA" id="ARBA00012737"/>
    </source>
</evidence>
<keyword evidence="13" id="KW-0436">Ligase</keyword>
<dbReference type="CDD" id="cd00712">
    <property type="entry name" value="AsnB"/>
    <property type="match status" value="1"/>
</dbReference>
<evidence type="ECO:0000256" key="6">
    <source>
        <dbReference type="ARBA" id="ARBA00022888"/>
    </source>
</evidence>
<dbReference type="InterPro" id="IPR017932">
    <property type="entry name" value="GATase_2_dom"/>
</dbReference>
<keyword evidence="5 10" id="KW-0067">ATP-binding</keyword>
<gene>
    <name evidence="13" type="primary">asnB</name>
    <name evidence="13" type="ORF">JD108_13730</name>
    <name evidence="14" type="ORF">KDJ56_13675</name>
</gene>
<dbReference type="InterPro" id="IPR006426">
    <property type="entry name" value="Asn_synth_AEB"/>
</dbReference>
<reference evidence="13 15" key="1">
    <citation type="submission" date="2020-12" db="EMBL/GenBank/DDBJ databases">
        <title>strain FJAT-54423T represents a novel species of the genus Brevibacillus.</title>
        <authorList>
            <person name="Tang R."/>
        </authorList>
    </citation>
    <scope>NUCLEOTIDE SEQUENCE [LARGE SCALE GENOMIC DNA]</scope>
    <source>
        <strain evidence="13 15">FJAT-54423</strain>
    </source>
</reference>
<dbReference type="InterPro" id="IPR051786">
    <property type="entry name" value="ASN_synthetase/amidase"/>
</dbReference>
<keyword evidence="9" id="KW-0028">Amino-acid biosynthesis</keyword>
<feature type="domain" description="Glutamine amidotransferase type-2" evidence="12">
    <location>
        <begin position="2"/>
        <end position="219"/>
    </location>
</feature>
<keyword evidence="6 9" id="KW-0061">Asparagine biosynthesis</keyword>
<dbReference type="PANTHER" id="PTHR43284">
    <property type="entry name" value="ASPARAGINE SYNTHETASE (GLUTAMINE-HYDROLYZING)"/>
    <property type="match status" value="1"/>
</dbReference>
<dbReference type="PROSITE" id="PS51278">
    <property type="entry name" value="GATASE_TYPE_2"/>
    <property type="match status" value="1"/>
</dbReference>
<evidence type="ECO:0000313" key="13">
    <source>
        <dbReference type="EMBL" id="QQE72994.1"/>
    </source>
</evidence>
<comment type="similarity">
    <text evidence="2">Belongs to the asparagine synthetase family.</text>
</comment>
<dbReference type="PANTHER" id="PTHR43284:SF1">
    <property type="entry name" value="ASPARAGINE SYNTHETASE"/>
    <property type="match status" value="1"/>
</dbReference>
<feature type="binding site" evidence="10">
    <location>
        <position position="105"/>
    </location>
    <ligand>
        <name>L-glutamine</name>
        <dbReference type="ChEBI" id="CHEBI:58359"/>
    </ligand>
</feature>
<evidence type="ECO:0000256" key="4">
    <source>
        <dbReference type="ARBA" id="ARBA00022741"/>
    </source>
</evidence>
<dbReference type="GO" id="GO:0006529">
    <property type="term" value="P:asparagine biosynthetic process"/>
    <property type="evidence" value="ECO:0007669"/>
    <property type="project" value="UniProtKB-KW"/>
</dbReference>
<evidence type="ECO:0000256" key="11">
    <source>
        <dbReference type="PIRSR" id="PIRSR001589-3"/>
    </source>
</evidence>
<dbReference type="GO" id="GO:0005524">
    <property type="term" value="F:ATP binding"/>
    <property type="evidence" value="ECO:0007669"/>
    <property type="project" value="UniProtKB-KW"/>
</dbReference>
<dbReference type="EMBL" id="CP066308">
    <property type="protein sequence ID" value="QQE72994.1"/>
    <property type="molecule type" value="Genomic_DNA"/>
</dbReference>
<dbReference type="Gene3D" id="3.60.20.10">
    <property type="entry name" value="Glutamine Phosphoribosylpyrophosphate, subunit 1, domain 1"/>
    <property type="match status" value="1"/>
</dbReference>
<dbReference type="Gene3D" id="3.40.50.620">
    <property type="entry name" value="HUPs"/>
    <property type="match status" value="1"/>
</dbReference>
<dbReference type="EC" id="6.3.5.4" evidence="3"/>
<evidence type="ECO:0000313" key="16">
    <source>
        <dbReference type="Proteomes" id="UP000677234"/>
    </source>
</evidence>
<evidence type="ECO:0000256" key="8">
    <source>
        <dbReference type="ARBA" id="ARBA00048741"/>
    </source>
</evidence>
<reference evidence="14" key="2">
    <citation type="submission" date="2021-04" db="EMBL/GenBank/DDBJ databases">
        <title>Brevibacillus composti FJAT-54423, complete genome.</title>
        <authorList>
            <person name="Tang R."/>
        </authorList>
    </citation>
    <scope>NUCLEOTIDE SEQUENCE</scope>
    <source>
        <strain evidence="14">FJAT-54424</strain>
    </source>
</reference>
<protein>
    <recommendedName>
        <fullName evidence="3">asparagine synthase (glutamine-hydrolyzing)</fullName>
        <ecNumber evidence="3">6.3.5.4</ecNumber>
    </recommendedName>
</protein>
<dbReference type="InterPro" id="IPR033738">
    <property type="entry name" value="AsnB_N"/>
</dbReference>
<dbReference type="KEGG" id="bcop:JD108_13730"/>
<accession>A0A7T5EI10</accession>
<evidence type="ECO:0000259" key="12">
    <source>
        <dbReference type="PROSITE" id="PS51278"/>
    </source>
</evidence>
<sequence>MCGITGWIDWERDVQSEPALVEAMTKALTDRGPDEAGIWFSPSKHAAFGHRRLIVVDPAGGRQPMTRRRDDGTAYTLVYNGELYNTADLRQELIGRGHRFRSHSDTEVLLAAYMEWGADCLHKLNGIFAFAVWEEKAQRLFLARDRLGVKPLFFAQRKSAFLFGSELKALLAHPLVEPEVGKEGLAEIFVLGPSRTPGHGVFQNVWELRPGYHLTVTRDGVREQKYWGLVSHPHEDDLSRTALAIRELLYDSIARQLISDVPIGTLLSGGLDSSAITAIAAAVFAEEGRGTLRTYSVDYADNDRHFQTSEYQPGDDAPYVRLIADRFGTKHQTVLLENTALTDALRAALQARDLPGMADVDSSLYLFCREIKKETTVVLSGECADEMFGGYPWFYRGEIPGQRSFPWLQATSERAAWLSPEMREWIKPEAYLKRRYEEALDEVPRMPGENPAEARQRELFFLNLTRFMSTLLDRKDRMSMAAGLEARVPFCDHRLIQYVWNIPWEMKNTGNREKGILRLALEGILPEEVLYRKKSPYPKTHHPAYTEAARSWLLGVLDDPDSPLRPLIDVTAVKRFAQGEAPASGKPYFGQLMGGPQMFAYLASIDLWMRTYKVTVTS</sequence>
<keyword evidence="16" id="KW-1185">Reference proteome</keyword>
<dbReference type="Proteomes" id="UP000677234">
    <property type="component" value="Chromosome"/>
</dbReference>